<dbReference type="AlphaFoldDB" id="A0A1L7WV46"/>
<feature type="compositionally biased region" description="Polar residues" evidence="3">
    <location>
        <begin position="1"/>
        <end position="10"/>
    </location>
</feature>
<evidence type="ECO:0000313" key="7">
    <source>
        <dbReference type="Proteomes" id="UP000184330"/>
    </source>
</evidence>
<evidence type="ECO:0000259" key="5">
    <source>
        <dbReference type="Pfam" id="PF03537"/>
    </source>
</evidence>
<gene>
    <name evidence="6" type="ORF">PAC_06482</name>
</gene>
<dbReference type="InterPro" id="IPR013785">
    <property type="entry name" value="Aldolase_TIM"/>
</dbReference>
<dbReference type="EMBL" id="FJOG01000008">
    <property type="protein sequence ID" value="CZR56593.1"/>
    <property type="molecule type" value="Genomic_DNA"/>
</dbReference>
<comment type="catalytic activity">
    <reaction evidence="1">
        <text>Hydrolysis of terminal, non-reducing alpha-D-galactose residues in alpha-D-galactosides, including galactose oligosaccharides, galactomannans and galactolipids.</text>
        <dbReference type="EC" id="3.2.1.22"/>
    </reaction>
</comment>
<organism evidence="6 7">
    <name type="scientific">Phialocephala subalpina</name>
    <dbReference type="NCBI Taxonomy" id="576137"/>
    <lineage>
        <taxon>Eukaryota</taxon>
        <taxon>Fungi</taxon>
        <taxon>Dikarya</taxon>
        <taxon>Ascomycota</taxon>
        <taxon>Pezizomycotina</taxon>
        <taxon>Leotiomycetes</taxon>
        <taxon>Helotiales</taxon>
        <taxon>Mollisiaceae</taxon>
        <taxon>Phialocephala</taxon>
        <taxon>Phialocephala fortinii species complex</taxon>
    </lineage>
</organism>
<keyword evidence="4" id="KW-0812">Transmembrane</keyword>
<dbReference type="PANTHER" id="PTHR35273">
    <property type="entry name" value="ALPHA-1,4 POLYGALACTOSAMINIDASE, PUTATIVE (AFU_ORTHOLOGUE AFUA_3G07890)-RELATED"/>
    <property type="match status" value="1"/>
</dbReference>
<feature type="region of interest" description="Disordered" evidence="3">
    <location>
        <begin position="1"/>
        <end position="26"/>
    </location>
</feature>
<keyword evidence="7" id="KW-1185">Reference proteome</keyword>
<feature type="domain" description="Glycoside-hydrolase family GH114 TIM-barrel" evidence="5">
    <location>
        <begin position="96"/>
        <end position="322"/>
    </location>
</feature>
<evidence type="ECO:0000256" key="3">
    <source>
        <dbReference type="SAM" id="MobiDB-lite"/>
    </source>
</evidence>
<keyword evidence="4" id="KW-0472">Membrane</keyword>
<protein>
    <recommendedName>
        <fullName evidence="2">alpha-galactosidase</fullName>
        <ecNumber evidence="2">3.2.1.22</ecNumber>
    </recommendedName>
</protein>
<dbReference type="Proteomes" id="UP000184330">
    <property type="component" value="Unassembled WGS sequence"/>
</dbReference>
<name>A0A1L7WV46_9HELO</name>
<dbReference type="OrthoDB" id="2108802at2759"/>
<feature type="transmembrane region" description="Helical" evidence="4">
    <location>
        <begin position="35"/>
        <end position="58"/>
    </location>
</feature>
<dbReference type="EC" id="3.2.1.22" evidence="2"/>
<evidence type="ECO:0000256" key="2">
    <source>
        <dbReference type="ARBA" id="ARBA00012755"/>
    </source>
</evidence>
<sequence length="326" mass="35391">MSPSWISTQHIDPVKQGDGSQTPPKSFLSQRTKRFWISICVLLLIITIGLGVGLGVGLTQGNGSGGSASSEPSPPLGNNTNTTAGTYWKPAAGTPWQIVLQYALNDTSVDVPVYDIDLFTNPKSTIDNLHSMNRSVICYFSAGSYEDFRPDSSNFTKDDYAKPLKGWPGEYWLNTNSSNVRSIMSSRLALAASKGCDGVDPDNVDGYDNDSGIDLTTDTAINYLTFLTIEAHALNMSIGLKNAGAIVNATVEMLQWEVNEQCGQYGECEDFRPFIDAGKPVFRIEYPNSTPEVSTATVQSICNNTEAEGFSTVIKNMSLDDWVDSC</sequence>
<dbReference type="STRING" id="576137.A0A1L7WV46"/>
<dbReference type="PANTHER" id="PTHR35273:SF2">
    <property type="entry name" value="ALPHA-GALACTOSIDASE"/>
    <property type="match status" value="1"/>
</dbReference>
<feature type="region of interest" description="Disordered" evidence="3">
    <location>
        <begin position="62"/>
        <end position="84"/>
    </location>
</feature>
<dbReference type="InterPro" id="IPR004352">
    <property type="entry name" value="GH114_TIM-barrel"/>
</dbReference>
<evidence type="ECO:0000256" key="1">
    <source>
        <dbReference type="ARBA" id="ARBA00001255"/>
    </source>
</evidence>
<reference evidence="6 7" key="1">
    <citation type="submission" date="2016-03" db="EMBL/GenBank/DDBJ databases">
        <authorList>
            <person name="Ploux O."/>
        </authorList>
    </citation>
    <scope>NUCLEOTIDE SEQUENCE [LARGE SCALE GENOMIC DNA]</scope>
    <source>
        <strain evidence="6 7">UAMH 11012</strain>
    </source>
</reference>
<dbReference type="SUPFAM" id="SSF51445">
    <property type="entry name" value="(Trans)glycosidases"/>
    <property type="match status" value="1"/>
</dbReference>
<evidence type="ECO:0000256" key="4">
    <source>
        <dbReference type="SAM" id="Phobius"/>
    </source>
</evidence>
<proteinExistence type="predicted"/>
<dbReference type="InterPro" id="IPR017853">
    <property type="entry name" value="GH"/>
</dbReference>
<dbReference type="GO" id="GO:0004557">
    <property type="term" value="F:alpha-galactosidase activity"/>
    <property type="evidence" value="ECO:0007669"/>
    <property type="project" value="UniProtKB-EC"/>
</dbReference>
<keyword evidence="4" id="KW-1133">Transmembrane helix</keyword>
<dbReference type="Pfam" id="PF03537">
    <property type="entry name" value="Glyco_hydro_114"/>
    <property type="match status" value="1"/>
</dbReference>
<accession>A0A1L7WV46</accession>
<evidence type="ECO:0000313" key="6">
    <source>
        <dbReference type="EMBL" id="CZR56593.1"/>
    </source>
</evidence>
<dbReference type="Gene3D" id="3.20.20.70">
    <property type="entry name" value="Aldolase class I"/>
    <property type="match status" value="1"/>
</dbReference>